<feature type="domain" description="Gnk2-homologous" evidence="5">
    <location>
        <begin position="142"/>
        <end position="250"/>
    </location>
</feature>
<keyword evidence="7" id="KW-1185">Reference proteome</keyword>
<evidence type="ECO:0000256" key="1">
    <source>
        <dbReference type="ARBA" id="ARBA00022729"/>
    </source>
</evidence>
<dbReference type="EMBL" id="JAJSOW010000002">
    <property type="protein sequence ID" value="KAI9198523.1"/>
    <property type="molecule type" value="Genomic_DNA"/>
</dbReference>
<dbReference type="InterPro" id="IPR002902">
    <property type="entry name" value="GNK2"/>
</dbReference>
<feature type="transmembrane region" description="Helical" evidence="3">
    <location>
        <begin position="290"/>
        <end position="314"/>
    </location>
</feature>
<evidence type="ECO:0000256" key="4">
    <source>
        <dbReference type="SAM" id="SignalP"/>
    </source>
</evidence>
<reference evidence="6 7" key="1">
    <citation type="journal article" date="2022" name="Plant J.">
        <title>Strategies of tolerance reflected in two North American maple genomes.</title>
        <authorList>
            <person name="McEvoy S.L."/>
            <person name="Sezen U.U."/>
            <person name="Trouern-Trend A."/>
            <person name="McMahon S.M."/>
            <person name="Schaberg P.G."/>
            <person name="Yang J."/>
            <person name="Wegrzyn J.L."/>
            <person name="Swenson N.G."/>
        </authorList>
    </citation>
    <scope>NUCLEOTIDE SEQUENCE [LARGE SCALE GENOMIC DNA]</scope>
    <source>
        <strain evidence="6">91603</strain>
    </source>
</reference>
<keyword evidence="3" id="KW-1133">Transmembrane helix</keyword>
<evidence type="ECO:0000256" key="2">
    <source>
        <dbReference type="ARBA" id="ARBA00022737"/>
    </source>
</evidence>
<evidence type="ECO:0000313" key="6">
    <source>
        <dbReference type="EMBL" id="KAI9198523.1"/>
    </source>
</evidence>
<keyword evidence="3" id="KW-0472">Membrane</keyword>
<feature type="chain" id="PRO_5042073166" description="Gnk2-homologous domain-containing protein" evidence="4">
    <location>
        <begin position="25"/>
        <end position="430"/>
    </location>
</feature>
<proteinExistence type="predicted"/>
<dbReference type="PROSITE" id="PS51473">
    <property type="entry name" value="GNK2"/>
    <property type="match status" value="2"/>
</dbReference>
<gene>
    <name evidence="6" type="ORF">LWI28_017386</name>
</gene>
<evidence type="ECO:0000256" key="3">
    <source>
        <dbReference type="SAM" id="Phobius"/>
    </source>
</evidence>
<dbReference type="Gene3D" id="3.30.430.20">
    <property type="entry name" value="Gnk2 domain, C-X8-C-X2-C motif"/>
    <property type="match status" value="2"/>
</dbReference>
<dbReference type="Pfam" id="PF01657">
    <property type="entry name" value="Stress-antifung"/>
    <property type="match status" value="2"/>
</dbReference>
<dbReference type="PANTHER" id="PTHR32099:SF51">
    <property type="entry name" value="CYSTEINE-RICH RECEPTOR-LIKE PROTEIN KINASE 25 ISOFORM X1"/>
    <property type="match status" value="1"/>
</dbReference>
<dbReference type="CDD" id="cd23509">
    <property type="entry name" value="Gnk2-like"/>
    <property type="match status" value="2"/>
</dbReference>
<name>A0AAD5JGQ2_ACENE</name>
<dbReference type="Proteomes" id="UP001064489">
    <property type="component" value="Chromosome 13"/>
</dbReference>
<protein>
    <recommendedName>
        <fullName evidence="5">Gnk2-homologous domain-containing protein</fullName>
    </recommendedName>
</protein>
<dbReference type="AlphaFoldDB" id="A0AAD5JGQ2"/>
<dbReference type="FunFam" id="3.30.430.20:FF:000002">
    <property type="entry name" value="Cysteine-rich receptor-like protein kinase 10"/>
    <property type="match status" value="1"/>
</dbReference>
<evidence type="ECO:0000313" key="7">
    <source>
        <dbReference type="Proteomes" id="UP001064489"/>
    </source>
</evidence>
<organism evidence="6 7">
    <name type="scientific">Acer negundo</name>
    <name type="common">Box elder</name>
    <dbReference type="NCBI Taxonomy" id="4023"/>
    <lineage>
        <taxon>Eukaryota</taxon>
        <taxon>Viridiplantae</taxon>
        <taxon>Streptophyta</taxon>
        <taxon>Embryophyta</taxon>
        <taxon>Tracheophyta</taxon>
        <taxon>Spermatophyta</taxon>
        <taxon>Magnoliopsida</taxon>
        <taxon>eudicotyledons</taxon>
        <taxon>Gunneridae</taxon>
        <taxon>Pentapetalae</taxon>
        <taxon>rosids</taxon>
        <taxon>malvids</taxon>
        <taxon>Sapindales</taxon>
        <taxon>Sapindaceae</taxon>
        <taxon>Hippocastanoideae</taxon>
        <taxon>Acereae</taxon>
        <taxon>Acer</taxon>
    </lineage>
</organism>
<keyword evidence="2" id="KW-0677">Repeat</keyword>
<feature type="signal peptide" evidence="4">
    <location>
        <begin position="1"/>
        <end position="24"/>
    </location>
</feature>
<keyword evidence="1 4" id="KW-0732">Signal</keyword>
<dbReference type="InterPro" id="IPR038408">
    <property type="entry name" value="GNK2_sf"/>
</dbReference>
<sequence>MEILSSRFLLFLSCVLHFVTLNSSHPNFLHYFCFSNKGNCTTNTTYNENLKDLISSAFNNSRINYGFYNFYIGGENSTVDRLNVFAYCRGDIKQEVCLSCLNHSVSRLTNLCCNFNQQEAISHYENCMLRLSSHSMFQIVRLAPRFALPSTKNITARLSDQFNQALMNLLYILRSEAASGSTLRKFALGKTSVIENKIYAFVQCTPDLSELNCTNCLGMIIGRIQHCCNDKEGTGIYAPSCKLRFESNSFFDPTVVQEITVLPPPVSPPPVPSKNSTTLEGNDDNISRRVIIIVVPATVFLILIIVSICIIFRVKNFKEKITKTIHHCLAASVKDVKEMPNTESLQFGSGTIRAATDNFSEAKIIGQGTIYQADGKEGVRVVSPSCILRFETFRFYDPATVDELELPSLPPSLLSPPPPLLSNNTTIEGV</sequence>
<comment type="caution">
    <text evidence="6">The sequence shown here is derived from an EMBL/GenBank/DDBJ whole genome shotgun (WGS) entry which is preliminary data.</text>
</comment>
<accession>A0AAD5JGQ2</accession>
<feature type="domain" description="Gnk2-homologous" evidence="5">
    <location>
        <begin position="28"/>
        <end position="136"/>
    </location>
</feature>
<evidence type="ECO:0000259" key="5">
    <source>
        <dbReference type="PROSITE" id="PS51473"/>
    </source>
</evidence>
<dbReference type="PANTHER" id="PTHR32099">
    <property type="entry name" value="CYSTEINE-RICH REPEAT SECRETORY PROTEIN"/>
    <property type="match status" value="1"/>
</dbReference>
<keyword evidence="3" id="KW-0812">Transmembrane</keyword>